<reference evidence="6 7" key="1">
    <citation type="submission" date="2017-12" db="EMBL/GenBank/DDBJ databases">
        <title>Phylogenetic diversity of female urinary microbiome.</title>
        <authorList>
            <person name="Thomas-White K."/>
            <person name="Wolfe A.J."/>
        </authorList>
    </citation>
    <scope>NUCLEOTIDE SEQUENCE [LARGE SCALE GENOMIC DNA]</scope>
    <source>
        <strain evidence="6 7">UMB0402</strain>
    </source>
</reference>
<dbReference type="GO" id="GO:0004357">
    <property type="term" value="F:glutamate-cysteine ligase activity"/>
    <property type="evidence" value="ECO:0007669"/>
    <property type="project" value="UniProtKB-EC"/>
</dbReference>
<name>A0A2I1IMZ0_9ACTO</name>
<dbReference type="InterPro" id="IPR011793">
    <property type="entry name" value="YbdK"/>
</dbReference>
<evidence type="ECO:0000256" key="2">
    <source>
        <dbReference type="ARBA" id="ARBA00022741"/>
    </source>
</evidence>
<dbReference type="Proteomes" id="UP000235122">
    <property type="component" value="Unassembled WGS sequence"/>
</dbReference>
<evidence type="ECO:0000313" key="7">
    <source>
        <dbReference type="Proteomes" id="UP000235122"/>
    </source>
</evidence>
<comment type="function">
    <text evidence="5">ATP-dependent carboxylate-amine ligase which exhibits weak glutamate--cysteine ligase activity.</text>
</comment>
<sequence length="400" mass="44629">MTIEFAQSERSTIGLEWELQLVDQDSDDLRQCADTVIALTKQAHPGTPLLYGEMLRNTVELVSRKNHKVSQCAADMEEGLAQLEPVLSQLRIGLASAGSHPFAQPSYQRVSDSERYGELVNRTQFWGRQMLLFGTHVHVGIEDRDKVMPILNFLATKLGHIQAVSASSPFWAGVDTGYCDNRAMVFQQLPTAGAPRQFEDWAGLEKYTSDMLKTGVIDSFDEIRWDIRPSPKLGTIEVRVCDAASNVAELRAFAALIHCLVETASRELDAGHALPTVPAWYLAENKWRASRYGMDAILIENAEGEEALITDTLPDLLDWLEPAARDLDCLDDLGFIHDIVSMGVGYQRQLQVAKETGNLEAVVAYLRAELKAGHPIRPHEFEPHLDGVHIPFEGNRGWNR</sequence>
<accession>A0A2I1IMZ0</accession>
<dbReference type="NCBIfam" id="NF010044">
    <property type="entry name" value="PRK13517.1-4"/>
    <property type="match status" value="1"/>
</dbReference>
<dbReference type="AlphaFoldDB" id="A0A2I1IMZ0"/>
<dbReference type="Gene3D" id="3.30.590.20">
    <property type="match status" value="1"/>
</dbReference>
<comment type="catalytic activity">
    <reaction evidence="4 5">
        <text>L-cysteine + L-glutamate + ATP = gamma-L-glutamyl-L-cysteine + ADP + phosphate + H(+)</text>
        <dbReference type="Rhea" id="RHEA:13285"/>
        <dbReference type="ChEBI" id="CHEBI:15378"/>
        <dbReference type="ChEBI" id="CHEBI:29985"/>
        <dbReference type="ChEBI" id="CHEBI:30616"/>
        <dbReference type="ChEBI" id="CHEBI:35235"/>
        <dbReference type="ChEBI" id="CHEBI:43474"/>
        <dbReference type="ChEBI" id="CHEBI:58173"/>
        <dbReference type="ChEBI" id="CHEBI:456216"/>
        <dbReference type="EC" id="6.3.2.2"/>
    </reaction>
</comment>
<keyword evidence="3 5" id="KW-0067">ATP-binding</keyword>
<dbReference type="PANTHER" id="PTHR36510">
    <property type="entry name" value="GLUTAMATE--CYSTEINE LIGASE 2-RELATED"/>
    <property type="match status" value="1"/>
</dbReference>
<dbReference type="HAMAP" id="MF_01609">
    <property type="entry name" value="Glu_cys_ligase_2"/>
    <property type="match status" value="1"/>
</dbReference>
<evidence type="ECO:0000313" key="6">
    <source>
        <dbReference type="EMBL" id="PKY72475.1"/>
    </source>
</evidence>
<evidence type="ECO:0000256" key="1">
    <source>
        <dbReference type="ARBA" id="ARBA00022598"/>
    </source>
</evidence>
<keyword evidence="7" id="KW-1185">Reference proteome</keyword>
<dbReference type="Pfam" id="PF04107">
    <property type="entry name" value="GCS2"/>
    <property type="match status" value="1"/>
</dbReference>
<dbReference type="InterPro" id="IPR014746">
    <property type="entry name" value="Gln_synth/guanido_kin_cat_dom"/>
</dbReference>
<evidence type="ECO:0000256" key="5">
    <source>
        <dbReference type="HAMAP-Rule" id="MF_01609"/>
    </source>
</evidence>
<keyword evidence="2 5" id="KW-0547">Nucleotide-binding</keyword>
<comment type="similarity">
    <text evidence="5">Belongs to the glutamate--cysteine ligase type 2 family. YbdK subfamily.</text>
</comment>
<dbReference type="GeneID" id="35866639"/>
<dbReference type="PANTHER" id="PTHR36510:SF1">
    <property type="entry name" value="GLUTAMATE--CYSTEINE LIGASE 2-RELATED"/>
    <property type="match status" value="1"/>
</dbReference>
<evidence type="ECO:0000256" key="4">
    <source>
        <dbReference type="ARBA" id="ARBA00048819"/>
    </source>
</evidence>
<dbReference type="GO" id="GO:0042398">
    <property type="term" value="P:modified amino acid biosynthetic process"/>
    <property type="evidence" value="ECO:0007669"/>
    <property type="project" value="InterPro"/>
</dbReference>
<dbReference type="NCBIfam" id="TIGR02050">
    <property type="entry name" value="gshA_cyan_rel"/>
    <property type="match status" value="1"/>
</dbReference>
<dbReference type="RefSeq" id="WP_024331933.1">
    <property type="nucleotide sequence ID" value="NZ_JASOXK010000007.1"/>
</dbReference>
<dbReference type="InterPro" id="IPR006336">
    <property type="entry name" value="GCS2"/>
</dbReference>
<dbReference type="STRING" id="33007.HMPREF3198_01178"/>
<gene>
    <name evidence="6" type="ORF">CYJ19_06440</name>
</gene>
<comment type="caution">
    <text evidence="6">The sequence shown here is derived from an EMBL/GenBank/DDBJ whole genome shotgun (WGS) entry which is preliminary data.</text>
</comment>
<dbReference type="GO" id="GO:0005524">
    <property type="term" value="F:ATP binding"/>
    <property type="evidence" value="ECO:0007669"/>
    <property type="project" value="UniProtKB-KW"/>
</dbReference>
<dbReference type="EMBL" id="PKKO01000003">
    <property type="protein sequence ID" value="PKY72475.1"/>
    <property type="molecule type" value="Genomic_DNA"/>
</dbReference>
<evidence type="ECO:0000256" key="3">
    <source>
        <dbReference type="ARBA" id="ARBA00022840"/>
    </source>
</evidence>
<organism evidence="6 7">
    <name type="scientific">Winkia neuii</name>
    <dbReference type="NCBI Taxonomy" id="33007"/>
    <lineage>
        <taxon>Bacteria</taxon>
        <taxon>Bacillati</taxon>
        <taxon>Actinomycetota</taxon>
        <taxon>Actinomycetes</taxon>
        <taxon>Actinomycetales</taxon>
        <taxon>Actinomycetaceae</taxon>
        <taxon>Winkia</taxon>
    </lineage>
</organism>
<dbReference type="EC" id="6.3.2.2" evidence="5"/>
<keyword evidence="1 5" id="KW-0436">Ligase</keyword>
<proteinExistence type="inferred from homology"/>
<dbReference type="SUPFAM" id="SSF55931">
    <property type="entry name" value="Glutamine synthetase/guanido kinase"/>
    <property type="match status" value="1"/>
</dbReference>
<dbReference type="NCBIfam" id="NF010042">
    <property type="entry name" value="PRK13517.1-2"/>
    <property type="match status" value="1"/>
</dbReference>
<protein>
    <recommendedName>
        <fullName evidence="5">Putative glutamate--cysteine ligase 2</fullName>
        <ecNumber evidence="5">6.3.2.2</ecNumber>
    </recommendedName>
    <alternativeName>
        <fullName evidence="5">Gamma-glutamylcysteine synthetase 2</fullName>
        <shortName evidence="5">GCS 2</shortName>
        <shortName evidence="5">Gamma-GCS 2</shortName>
    </alternativeName>
</protein>
<dbReference type="InterPro" id="IPR050141">
    <property type="entry name" value="GCL_type2/YbdK_subfam"/>
</dbReference>